<name>A0A2P6Q613_ROSCH</name>
<dbReference type="Proteomes" id="UP000238479">
    <property type="component" value="Chromosome 5"/>
</dbReference>
<feature type="compositionally biased region" description="Basic and acidic residues" evidence="1">
    <location>
        <begin position="1"/>
        <end position="12"/>
    </location>
</feature>
<reference evidence="2 3" key="1">
    <citation type="journal article" date="2018" name="Nat. Genet.">
        <title>The Rosa genome provides new insights in the design of modern roses.</title>
        <authorList>
            <person name="Bendahmane M."/>
        </authorList>
    </citation>
    <scope>NUCLEOTIDE SEQUENCE [LARGE SCALE GENOMIC DNA]</scope>
    <source>
        <strain evidence="3">cv. Old Blush</strain>
    </source>
</reference>
<feature type="compositionally biased region" description="Basic residues" evidence="1">
    <location>
        <begin position="17"/>
        <end position="31"/>
    </location>
</feature>
<dbReference type="AlphaFoldDB" id="A0A2P6Q613"/>
<proteinExistence type="predicted"/>
<sequence>MRCFEKDPKTESEPPSCKKKRRKGKRKRRRSEKSFRALVRTAMAVKIEAEVPEVYRLAGRIAGLNRNMTAMNLLLEDANLTSEFRDAVNEEIPRTRSDLDTAMLDLALLTSEPEVDEVSEILKSVFESNQVEVALRVQVQETSEFRLDADGGRISALHLMEEGVNLDELKGLKTLGLQIGIGISKCLMHLMYFFTHKEEAAESEEKLEIVITDSRFQSFRNSIPELLVSLSWLRKEDDLVSKKLVPLLHFADGQLAGLIGCRRDDKIFQLLAKEGLDTCLGQLELLILNVQSAFGVPIFAADDSAKLPLACLQDHLSKLERGLRGIELQLSNYEEILCLTDKLAFRNLARFMRFMDDKIIGLWKDLVGKPPVKAVCGLTTSRGLIEGPFQDFVADATRYLEESKSTFCTEFGEAIGSVFAARDPDVQQIEYFLHATFAAAKSFSDFYVETKASVELSKSFDRRKQQAFVAQTQKMMVRPPKSPEAVNFKMKVKALWLHKQLSFLKIVEQVKEAQAVSNNDLRGLAKEIHTLELEASQLGMKLRACFLRMLIMMKSEGNLTMINLFNKYHSLLDLVSDILHQATPSNCVGFVLGKVNHLLTKGQVELNNILTKRKLSNIFVTTEWLPTIRIQQIDSTLDDLLEVTTRMDLLLTLPMLPDAPKSQTLDWIAKELNDMKATLAKVEEFIVRMYNVFQINQHLKDVASVDEFLEIFVRPELVNCWKQGN</sequence>
<gene>
    <name evidence="2" type="ORF">RchiOBHm_Chr5g0015751</name>
</gene>
<dbReference type="Gramene" id="PRQ29617">
    <property type="protein sequence ID" value="PRQ29617"/>
    <property type="gene ID" value="RchiOBHm_Chr5g0015751"/>
</dbReference>
<dbReference type="EMBL" id="PDCK01000043">
    <property type="protein sequence ID" value="PRQ29617.1"/>
    <property type="molecule type" value="Genomic_DNA"/>
</dbReference>
<evidence type="ECO:0000313" key="2">
    <source>
        <dbReference type="EMBL" id="PRQ29617.1"/>
    </source>
</evidence>
<organism evidence="2 3">
    <name type="scientific">Rosa chinensis</name>
    <name type="common">China rose</name>
    <dbReference type="NCBI Taxonomy" id="74649"/>
    <lineage>
        <taxon>Eukaryota</taxon>
        <taxon>Viridiplantae</taxon>
        <taxon>Streptophyta</taxon>
        <taxon>Embryophyta</taxon>
        <taxon>Tracheophyta</taxon>
        <taxon>Spermatophyta</taxon>
        <taxon>Magnoliopsida</taxon>
        <taxon>eudicotyledons</taxon>
        <taxon>Gunneridae</taxon>
        <taxon>Pentapetalae</taxon>
        <taxon>rosids</taxon>
        <taxon>fabids</taxon>
        <taxon>Rosales</taxon>
        <taxon>Rosaceae</taxon>
        <taxon>Rosoideae</taxon>
        <taxon>Rosoideae incertae sedis</taxon>
        <taxon>Rosa</taxon>
    </lineage>
</organism>
<evidence type="ECO:0000256" key="1">
    <source>
        <dbReference type="SAM" id="MobiDB-lite"/>
    </source>
</evidence>
<evidence type="ECO:0000313" key="3">
    <source>
        <dbReference type="Proteomes" id="UP000238479"/>
    </source>
</evidence>
<feature type="region of interest" description="Disordered" evidence="1">
    <location>
        <begin position="1"/>
        <end position="31"/>
    </location>
</feature>
<accession>A0A2P6Q613</accession>
<comment type="caution">
    <text evidence="2">The sequence shown here is derived from an EMBL/GenBank/DDBJ whole genome shotgun (WGS) entry which is preliminary data.</text>
</comment>
<keyword evidence="3" id="KW-1185">Reference proteome</keyword>
<protein>
    <submittedName>
        <fullName evidence="2">Uncharacterized protein</fullName>
    </submittedName>
</protein>